<comment type="similarity">
    <text evidence="3">Belongs to the RNase PH family.</text>
</comment>
<dbReference type="InterPro" id="IPR050080">
    <property type="entry name" value="RNase_PH"/>
</dbReference>
<dbReference type="GO" id="GO:0071028">
    <property type="term" value="P:nuclear mRNA surveillance"/>
    <property type="evidence" value="ECO:0007669"/>
    <property type="project" value="TreeGrafter"/>
</dbReference>
<dbReference type="Gene3D" id="3.30.230.70">
    <property type="entry name" value="GHMP Kinase, N-terminal domain"/>
    <property type="match status" value="1"/>
</dbReference>
<keyword evidence="4" id="KW-0963">Cytoplasm</keyword>
<dbReference type="InterPro" id="IPR015847">
    <property type="entry name" value="ExoRNase_PH_dom2"/>
</dbReference>
<dbReference type="GO" id="GO:0003723">
    <property type="term" value="F:RNA binding"/>
    <property type="evidence" value="ECO:0007669"/>
    <property type="project" value="TreeGrafter"/>
</dbReference>
<dbReference type="GO" id="GO:0000176">
    <property type="term" value="C:nuclear exosome (RNase complex)"/>
    <property type="evidence" value="ECO:0007669"/>
    <property type="project" value="TreeGrafter"/>
</dbReference>
<evidence type="ECO:0000313" key="12">
    <source>
        <dbReference type="Proteomes" id="UP000094065"/>
    </source>
</evidence>
<dbReference type="GO" id="GO:0034475">
    <property type="term" value="P:U4 snRNA 3'-end processing"/>
    <property type="evidence" value="ECO:0007669"/>
    <property type="project" value="TreeGrafter"/>
</dbReference>
<comment type="subcellular location">
    <subcellularLocation>
        <location evidence="1">Cytoplasm</location>
    </subcellularLocation>
    <subcellularLocation>
        <location evidence="2">Nucleus</location>
        <location evidence="2">Nucleolus</location>
    </subcellularLocation>
</comment>
<dbReference type="SUPFAM" id="SSF54211">
    <property type="entry name" value="Ribosomal protein S5 domain 2-like"/>
    <property type="match status" value="1"/>
</dbReference>
<dbReference type="Proteomes" id="UP000094065">
    <property type="component" value="Unassembled WGS sequence"/>
</dbReference>
<feature type="domain" description="Exoribonuclease phosphorolytic" evidence="9">
    <location>
        <begin position="23"/>
        <end position="152"/>
    </location>
</feature>
<dbReference type="PANTHER" id="PTHR11953:SF0">
    <property type="entry name" value="EXOSOME COMPLEX COMPONENT RRP41"/>
    <property type="match status" value="1"/>
</dbReference>
<dbReference type="GO" id="GO:0071051">
    <property type="term" value="P:poly(A)-dependent snoRNA 3'-end processing"/>
    <property type="evidence" value="ECO:0007669"/>
    <property type="project" value="TreeGrafter"/>
</dbReference>
<dbReference type="PANTHER" id="PTHR11953">
    <property type="entry name" value="EXOSOME COMPLEX COMPONENT"/>
    <property type="match status" value="1"/>
</dbReference>
<dbReference type="SUPFAM" id="SSF55666">
    <property type="entry name" value="Ribonuclease PH domain 2-like"/>
    <property type="match status" value="1"/>
</dbReference>
<evidence type="ECO:0000256" key="8">
    <source>
        <dbReference type="SAM" id="MobiDB-lite"/>
    </source>
</evidence>
<comment type="subunit">
    <text evidence="6">Component of the RNA exosome complex. Specifically part of the catalytically inactive RNA exosome core complex (Exo-9) which may associate with the catalytic subunits RRP6 and DIS3 in cytoplasmic- and nuclear-specific RNA exosome complex forms. Exo-9 is formed by a hexameric base ring of RNase PH domain-containing subunits and a cap ring consisting of CSL4, RRP4 and RRP40.</text>
</comment>
<dbReference type="FunFam" id="3.30.230.70:FF:000004">
    <property type="entry name" value="Exosome complex component Rrp41"/>
    <property type="match status" value="1"/>
</dbReference>
<feature type="domain" description="Exoribonuclease phosphorolytic" evidence="10">
    <location>
        <begin position="156"/>
        <end position="219"/>
    </location>
</feature>
<dbReference type="GO" id="GO:0000177">
    <property type="term" value="C:cytoplasmic exosome (RNase complex)"/>
    <property type="evidence" value="ECO:0007669"/>
    <property type="project" value="TreeGrafter"/>
</dbReference>
<evidence type="ECO:0000256" key="4">
    <source>
        <dbReference type="ARBA" id="ARBA00022490"/>
    </source>
</evidence>
<evidence type="ECO:0000256" key="5">
    <source>
        <dbReference type="ARBA" id="ARBA00022835"/>
    </source>
</evidence>
<dbReference type="InterPro" id="IPR027408">
    <property type="entry name" value="PNPase/RNase_PH_dom_sf"/>
</dbReference>
<dbReference type="InterPro" id="IPR001247">
    <property type="entry name" value="ExoRNase_PH_dom1"/>
</dbReference>
<dbReference type="GeneID" id="30157791"/>
<sequence length="259" mass="27768">MASSRAEILNDGGLRQDARRPYELRSTSFQLSPHTSSDGSATAQQGLTTVVVSVFGPREPRNRGLASHDRAVVSVEVGTVPWAAGGGARRTRGDKRLLEIGAAIRQTFEPVILTHLYPRSEISIHVQVLAADGGILPTAINATTLALIDAGISLLDYVTSVSIGLHLLQPLLDLSQPEESDLPALVIASLPSSGKITLAQMETRLHVDRFEEMVTLGVEACGVLKEEMEAVVKKRTEKVVERMDVRVVGEATGGMTIDD</sequence>
<evidence type="ECO:0000256" key="6">
    <source>
        <dbReference type="ARBA" id="ARBA00063066"/>
    </source>
</evidence>
<evidence type="ECO:0000256" key="3">
    <source>
        <dbReference type="ARBA" id="ARBA00006678"/>
    </source>
</evidence>
<feature type="region of interest" description="Disordered" evidence="8">
    <location>
        <begin position="1"/>
        <end position="22"/>
    </location>
</feature>
<proteinExistence type="inferred from homology"/>
<dbReference type="AlphaFoldDB" id="A0A1E3HG34"/>
<name>A0A1E3HG34_9TREE</name>
<evidence type="ECO:0000313" key="11">
    <source>
        <dbReference type="EMBL" id="ODN75300.1"/>
    </source>
</evidence>
<gene>
    <name evidence="11" type="ORF">L202_06482</name>
</gene>
<keyword evidence="5" id="KW-0271">Exosome</keyword>
<dbReference type="Pfam" id="PF01138">
    <property type="entry name" value="RNase_PH"/>
    <property type="match status" value="1"/>
</dbReference>
<dbReference type="InterPro" id="IPR036345">
    <property type="entry name" value="ExoRNase_PH_dom2_sf"/>
</dbReference>
<dbReference type="InterPro" id="IPR020568">
    <property type="entry name" value="Ribosomal_Su5_D2-typ_SF"/>
</dbReference>
<dbReference type="GO" id="GO:0016075">
    <property type="term" value="P:rRNA catabolic process"/>
    <property type="evidence" value="ECO:0007669"/>
    <property type="project" value="TreeGrafter"/>
</dbReference>
<dbReference type="CDD" id="cd11370">
    <property type="entry name" value="RNase_PH_RRP41"/>
    <property type="match status" value="1"/>
</dbReference>
<dbReference type="Pfam" id="PF03725">
    <property type="entry name" value="RNase_PH_C"/>
    <property type="match status" value="1"/>
</dbReference>
<accession>A0A1E3HG34</accession>
<evidence type="ECO:0000259" key="10">
    <source>
        <dbReference type="Pfam" id="PF03725"/>
    </source>
</evidence>
<comment type="caution">
    <text evidence="11">The sequence shown here is derived from an EMBL/GenBank/DDBJ whole genome shotgun (WGS) entry which is preliminary data.</text>
</comment>
<evidence type="ECO:0000256" key="7">
    <source>
        <dbReference type="ARBA" id="ARBA00077929"/>
    </source>
</evidence>
<protein>
    <recommendedName>
        <fullName evidence="7">Ribosomal RNA-processing protein 41</fullName>
    </recommendedName>
</protein>
<dbReference type="STRING" id="1295533.A0A1E3HG34"/>
<evidence type="ECO:0000256" key="2">
    <source>
        <dbReference type="ARBA" id="ARBA00004604"/>
    </source>
</evidence>
<reference evidence="11 12" key="1">
    <citation type="submission" date="2016-06" db="EMBL/GenBank/DDBJ databases">
        <title>Evolution of pathogenesis and genome organization in the Tremellales.</title>
        <authorList>
            <person name="Cuomo C."/>
            <person name="Litvintseva A."/>
            <person name="Heitman J."/>
            <person name="Chen Y."/>
            <person name="Sun S."/>
            <person name="Springer D."/>
            <person name="Dromer F."/>
            <person name="Young S."/>
            <person name="Zeng Q."/>
            <person name="Chapman S."/>
            <person name="Gujja S."/>
            <person name="Saif S."/>
            <person name="Birren B."/>
        </authorList>
    </citation>
    <scope>NUCLEOTIDE SEQUENCE [LARGE SCALE GENOMIC DNA]</scope>
    <source>
        <strain evidence="11 12">CBS 6039</strain>
    </source>
</reference>
<organism evidence="11 12">
    <name type="scientific">Cryptococcus amylolentus CBS 6039</name>
    <dbReference type="NCBI Taxonomy" id="1295533"/>
    <lineage>
        <taxon>Eukaryota</taxon>
        <taxon>Fungi</taxon>
        <taxon>Dikarya</taxon>
        <taxon>Basidiomycota</taxon>
        <taxon>Agaricomycotina</taxon>
        <taxon>Tremellomycetes</taxon>
        <taxon>Tremellales</taxon>
        <taxon>Cryptococcaceae</taxon>
        <taxon>Cryptococcus</taxon>
    </lineage>
</organism>
<keyword evidence="12" id="KW-1185">Reference proteome</keyword>
<dbReference type="GO" id="GO:0005730">
    <property type="term" value="C:nucleolus"/>
    <property type="evidence" value="ECO:0007669"/>
    <property type="project" value="UniProtKB-SubCell"/>
</dbReference>
<dbReference type="OrthoDB" id="437922at2759"/>
<dbReference type="EMBL" id="AWGJ01000010">
    <property type="protein sequence ID" value="ODN75300.1"/>
    <property type="molecule type" value="Genomic_DNA"/>
</dbReference>
<evidence type="ECO:0000259" key="9">
    <source>
        <dbReference type="Pfam" id="PF01138"/>
    </source>
</evidence>
<evidence type="ECO:0000256" key="1">
    <source>
        <dbReference type="ARBA" id="ARBA00004496"/>
    </source>
</evidence>
<dbReference type="RefSeq" id="XP_018990950.1">
    <property type="nucleotide sequence ID" value="XM_019140975.1"/>
</dbReference>